<dbReference type="PROSITE" id="PS51225">
    <property type="entry name" value="MARVEL"/>
    <property type="match status" value="1"/>
</dbReference>
<evidence type="ECO:0000256" key="4">
    <source>
        <dbReference type="ARBA" id="ARBA00023136"/>
    </source>
</evidence>
<gene>
    <name evidence="10" type="primary">plp2b</name>
</gene>
<feature type="transmembrane region" description="Helical" evidence="8">
    <location>
        <begin position="27"/>
        <end position="46"/>
    </location>
</feature>
<proteinExistence type="predicted"/>
<feature type="transmembrane region" description="Helical" evidence="8">
    <location>
        <begin position="90"/>
        <end position="108"/>
    </location>
</feature>
<evidence type="ECO:0000256" key="1">
    <source>
        <dbReference type="ARBA" id="ARBA00004141"/>
    </source>
</evidence>
<feature type="domain" description="MARVEL" evidence="9">
    <location>
        <begin position="20"/>
        <end position="140"/>
    </location>
</feature>
<keyword evidence="4 7" id="KW-0472">Membrane</keyword>
<comment type="subcellular location">
    <subcellularLocation>
        <location evidence="1">Membrane</location>
        <topology evidence="1">Multi-pass membrane protein</topology>
    </subcellularLocation>
</comment>
<evidence type="ECO:0000256" key="7">
    <source>
        <dbReference type="PROSITE-ProRule" id="PRU00581"/>
    </source>
</evidence>
<dbReference type="Proteomes" id="UP000694548">
    <property type="component" value="Chromosome sgr15"/>
</dbReference>
<dbReference type="Ensembl" id="ENSNFUT00015047407.1">
    <property type="protein sequence ID" value="ENSNFUP00015045420.1"/>
    <property type="gene ID" value="ENSNFUG00015021593.1"/>
</dbReference>
<keyword evidence="11" id="KW-1185">Reference proteome</keyword>
<organism evidence="10 11">
    <name type="scientific">Nothobranchius furzeri</name>
    <name type="common">Turquoise killifish</name>
    <dbReference type="NCBI Taxonomy" id="105023"/>
    <lineage>
        <taxon>Eukaryota</taxon>
        <taxon>Metazoa</taxon>
        <taxon>Chordata</taxon>
        <taxon>Craniata</taxon>
        <taxon>Vertebrata</taxon>
        <taxon>Euteleostomi</taxon>
        <taxon>Actinopterygii</taxon>
        <taxon>Neopterygii</taxon>
        <taxon>Teleostei</taxon>
        <taxon>Neoteleostei</taxon>
        <taxon>Acanthomorphata</taxon>
        <taxon>Ovalentaria</taxon>
        <taxon>Atherinomorphae</taxon>
        <taxon>Cyprinodontiformes</taxon>
        <taxon>Nothobranchiidae</taxon>
        <taxon>Nothobranchius</taxon>
    </lineage>
</organism>
<sequence length="163" mass="18032">MADTSGTSPAANFLETMKSYTKTQKGFILAAEIVLGFVIMICYLSSNYGGYSGVAICEMVFAIIFFVVFMMELDKRFHVVHWVWSDMFRASVGCLLYLITSLVCVIRGAGDGPLIAAGVFGLFAGIIYAYDTYTIYLQLRSGEQQTAVPSSRFSTLTRRRSAF</sequence>
<dbReference type="Pfam" id="PF01284">
    <property type="entry name" value="MARVEL"/>
    <property type="match status" value="1"/>
</dbReference>
<name>A0A8C6VWI2_NOTFU</name>
<protein>
    <recommendedName>
        <fullName evidence="6">Proteolipid protein 2</fullName>
    </recommendedName>
</protein>
<evidence type="ECO:0000256" key="6">
    <source>
        <dbReference type="ARBA" id="ARBA00039459"/>
    </source>
</evidence>
<reference evidence="10" key="3">
    <citation type="submission" date="2025-09" db="UniProtKB">
        <authorList>
            <consortium name="Ensembl"/>
        </authorList>
    </citation>
    <scope>IDENTIFICATION</scope>
</reference>
<dbReference type="GO" id="GO:0016020">
    <property type="term" value="C:membrane"/>
    <property type="evidence" value="ECO:0007669"/>
    <property type="project" value="UniProtKB-SubCell"/>
</dbReference>
<accession>A0A8C6VWI2</accession>
<evidence type="ECO:0000256" key="3">
    <source>
        <dbReference type="ARBA" id="ARBA00022989"/>
    </source>
</evidence>
<feature type="transmembrane region" description="Helical" evidence="8">
    <location>
        <begin position="52"/>
        <end position="70"/>
    </location>
</feature>
<dbReference type="PANTHER" id="PTHR22776:SF4">
    <property type="entry name" value="PROTEOLIPID PROTEIN 2"/>
    <property type="match status" value="1"/>
</dbReference>
<evidence type="ECO:0000256" key="8">
    <source>
        <dbReference type="SAM" id="Phobius"/>
    </source>
</evidence>
<dbReference type="InterPro" id="IPR008253">
    <property type="entry name" value="Marvel"/>
</dbReference>
<comment type="function">
    <text evidence="5">May play a role in cell differentiation in the intestinal epithelium.</text>
</comment>
<evidence type="ECO:0000313" key="11">
    <source>
        <dbReference type="Proteomes" id="UP000694548"/>
    </source>
</evidence>
<evidence type="ECO:0000256" key="2">
    <source>
        <dbReference type="ARBA" id="ARBA00022692"/>
    </source>
</evidence>
<evidence type="ECO:0000256" key="5">
    <source>
        <dbReference type="ARBA" id="ARBA00037152"/>
    </source>
</evidence>
<dbReference type="InterPro" id="IPR050578">
    <property type="entry name" value="MARVEL-CKLF_proteins"/>
</dbReference>
<dbReference type="PANTHER" id="PTHR22776">
    <property type="entry name" value="MARVEL-CONTAINING POTENTIAL LIPID RAFT-ASSOCIATED PROTEIN"/>
    <property type="match status" value="1"/>
</dbReference>
<feature type="transmembrane region" description="Helical" evidence="8">
    <location>
        <begin position="114"/>
        <end position="130"/>
    </location>
</feature>
<keyword evidence="3 8" id="KW-1133">Transmembrane helix</keyword>
<reference evidence="10" key="1">
    <citation type="submission" date="2014-08" db="EMBL/GenBank/DDBJ databases">
        <authorList>
            <person name="Senf B."/>
            <person name="Petzold A."/>
            <person name="Downie B.R."/>
            <person name="Koch P."/>
            <person name="Platzer M."/>
        </authorList>
    </citation>
    <scope>NUCLEOTIDE SEQUENCE [LARGE SCALE GENOMIC DNA]</scope>
    <source>
        <strain evidence="10">GRZ</strain>
    </source>
</reference>
<evidence type="ECO:0000313" key="10">
    <source>
        <dbReference type="Ensembl" id="ENSNFUP00015045420.1"/>
    </source>
</evidence>
<keyword evidence="2 7" id="KW-0812">Transmembrane</keyword>
<dbReference type="GeneTree" id="ENSGT00940000158528"/>
<reference evidence="10" key="2">
    <citation type="submission" date="2025-08" db="UniProtKB">
        <authorList>
            <consortium name="Ensembl"/>
        </authorList>
    </citation>
    <scope>IDENTIFICATION</scope>
</reference>
<evidence type="ECO:0000259" key="9">
    <source>
        <dbReference type="PROSITE" id="PS51225"/>
    </source>
</evidence>
<dbReference type="AlphaFoldDB" id="A0A8C6VWI2"/>